<organism evidence="1">
    <name type="scientific">marine sediment metagenome</name>
    <dbReference type="NCBI Taxonomy" id="412755"/>
    <lineage>
        <taxon>unclassified sequences</taxon>
        <taxon>metagenomes</taxon>
        <taxon>ecological metagenomes</taxon>
    </lineage>
</organism>
<gene>
    <name evidence="1" type="ORF">S01H4_15095</name>
</gene>
<protein>
    <submittedName>
        <fullName evidence="1">Uncharacterized protein</fullName>
    </submittedName>
</protein>
<dbReference type="AlphaFoldDB" id="X1B421"/>
<dbReference type="EMBL" id="BART01006615">
    <property type="protein sequence ID" value="GAG66776.1"/>
    <property type="molecule type" value="Genomic_DNA"/>
</dbReference>
<proteinExistence type="predicted"/>
<sequence length="59" mass="6858">MLGHRGFALKVTLESDFRVKNWTLRSKRTLGAKPFTDLIYLPNLELSLHELYHKSANMV</sequence>
<accession>X1B421</accession>
<comment type="caution">
    <text evidence="1">The sequence shown here is derived from an EMBL/GenBank/DDBJ whole genome shotgun (WGS) entry which is preliminary data.</text>
</comment>
<evidence type="ECO:0000313" key="1">
    <source>
        <dbReference type="EMBL" id="GAG66776.1"/>
    </source>
</evidence>
<name>X1B421_9ZZZZ</name>
<reference evidence="1" key="1">
    <citation type="journal article" date="2014" name="Front. Microbiol.">
        <title>High frequency of phylogenetically diverse reductive dehalogenase-homologous genes in deep subseafloor sedimentary metagenomes.</title>
        <authorList>
            <person name="Kawai M."/>
            <person name="Futagami T."/>
            <person name="Toyoda A."/>
            <person name="Takaki Y."/>
            <person name="Nishi S."/>
            <person name="Hori S."/>
            <person name="Arai W."/>
            <person name="Tsubouchi T."/>
            <person name="Morono Y."/>
            <person name="Uchiyama I."/>
            <person name="Ito T."/>
            <person name="Fujiyama A."/>
            <person name="Inagaki F."/>
            <person name="Takami H."/>
        </authorList>
    </citation>
    <scope>NUCLEOTIDE SEQUENCE</scope>
    <source>
        <strain evidence="1">Expedition CK06-06</strain>
    </source>
</reference>